<dbReference type="InterPro" id="IPR007848">
    <property type="entry name" value="Small_mtfrase_dom"/>
</dbReference>
<dbReference type="AlphaFoldDB" id="A0A087DTZ4"/>
<dbReference type="EMBL" id="JGZR01000016">
    <property type="protein sequence ID" value="KFI98994.1"/>
    <property type="molecule type" value="Genomic_DNA"/>
</dbReference>
<dbReference type="SUPFAM" id="SSF53335">
    <property type="entry name" value="S-adenosyl-L-methionine-dependent methyltransferases"/>
    <property type="match status" value="1"/>
</dbReference>
<evidence type="ECO:0000313" key="6">
    <source>
        <dbReference type="Proteomes" id="UP000029055"/>
    </source>
</evidence>
<organism evidence="5 6">
    <name type="scientific">Bifidobacterium subtile</name>
    <dbReference type="NCBI Taxonomy" id="77635"/>
    <lineage>
        <taxon>Bacteria</taxon>
        <taxon>Bacillati</taxon>
        <taxon>Actinomycetota</taxon>
        <taxon>Actinomycetes</taxon>
        <taxon>Bifidobacteriales</taxon>
        <taxon>Bifidobacteriaceae</taxon>
        <taxon>Bifidobacterium</taxon>
    </lineage>
</organism>
<dbReference type="Gene3D" id="3.40.50.150">
    <property type="entry name" value="Vaccinia Virus protein VP39"/>
    <property type="match status" value="1"/>
</dbReference>
<dbReference type="PANTHER" id="PTHR47816:SF4">
    <property type="entry name" value="RIBOSOMAL RNA SMALL SUBUNIT METHYLTRANSFERASE C"/>
    <property type="match status" value="1"/>
</dbReference>
<evidence type="ECO:0000256" key="1">
    <source>
        <dbReference type="ARBA" id="ARBA00022603"/>
    </source>
</evidence>
<feature type="region of interest" description="Disordered" evidence="3">
    <location>
        <begin position="1"/>
        <end position="39"/>
    </location>
</feature>
<dbReference type="GO" id="GO:0032259">
    <property type="term" value="P:methylation"/>
    <property type="evidence" value="ECO:0007669"/>
    <property type="project" value="UniProtKB-KW"/>
</dbReference>
<evidence type="ECO:0000256" key="3">
    <source>
        <dbReference type="SAM" id="MobiDB-lite"/>
    </source>
</evidence>
<feature type="domain" description="Methyltransferase small" evidence="4">
    <location>
        <begin position="60"/>
        <end position="223"/>
    </location>
</feature>
<sequence length="229" mass="25184">MAFRNDKQRDGQESMSDKDSQGRDSQRPQEQYFSASPTSPDVRRTIHVQLAGREVAAEVSHGVFSGNRLDLGTSVLLRRVPEPPERGNLLDLGCGWGPIALTLGLLAPAATIWAVDVNRRALDLTRDNAHSQNLGNIRVAEPDDVPADVRFDAIWSNPPIRVGKEALHGMLMRWLPRLSDHGVAYLVVQRNLGADSLIPWLSATLGEGYAVSKYASAKGYRVIEVLRQA</sequence>
<keyword evidence="2 5" id="KW-0808">Transferase</keyword>
<dbReference type="OrthoDB" id="9764961at2"/>
<proteinExistence type="predicted"/>
<dbReference type="STRING" id="77635.BISU_2195"/>
<dbReference type="InterPro" id="IPR029063">
    <property type="entry name" value="SAM-dependent_MTases_sf"/>
</dbReference>
<gene>
    <name evidence="5" type="ORF">BISU_2195</name>
</gene>
<accession>A0A087DTZ4</accession>
<comment type="caution">
    <text evidence="5">The sequence shown here is derived from an EMBL/GenBank/DDBJ whole genome shotgun (WGS) entry which is preliminary data.</text>
</comment>
<dbReference type="Proteomes" id="UP000029055">
    <property type="component" value="Unassembled WGS sequence"/>
</dbReference>
<evidence type="ECO:0000259" key="4">
    <source>
        <dbReference type="Pfam" id="PF05175"/>
    </source>
</evidence>
<feature type="compositionally biased region" description="Polar residues" evidence="3">
    <location>
        <begin position="28"/>
        <end position="39"/>
    </location>
</feature>
<keyword evidence="1 5" id="KW-0489">Methyltransferase</keyword>
<feature type="compositionally biased region" description="Basic and acidic residues" evidence="3">
    <location>
        <begin position="1"/>
        <end position="27"/>
    </location>
</feature>
<evidence type="ECO:0000313" key="5">
    <source>
        <dbReference type="EMBL" id="KFI98994.1"/>
    </source>
</evidence>
<dbReference type="PANTHER" id="PTHR47816">
    <property type="entry name" value="RIBOSOMAL RNA SMALL SUBUNIT METHYLTRANSFERASE C"/>
    <property type="match status" value="1"/>
</dbReference>
<dbReference type="Pfam" id="PF05175">
    <property type="entry name" value="MTS"/>
    <property type="match status" value="1"/>
</dbReference>
<name>A0A087DTZ4_9BIFI</name>
<dbReference type="GO" id="GO:0008757">
    <property type="term" value="F:S-adenosylmethionine-dependent methyltransferase activity"/>
    <property type="evidence" value="ECO:0007669"/>
    <property type="project" value="InterPro"/>
</dbReference>
<dbReference type="eggNOG" id="COG2813">
    <property type="taxonomic scope" value="Bacteria"/>
</dbReference>
<dbReference type="CDD" id="cd02440">
    <property type="entry name" value="AdoMet_MTases"/>
    <property type="match status" value="1"/>
</dbReference>
<dbReference type="InterPro" id="IPR046977">
    <property type="entry name" value="RsmC/RlmG"/>
</dbReference>
<protein>
    <submittedName>
        <fullName evidence="5">Methyltransferase domain containing protein</fullName>
    </submittedName>
</protein>
<evidence type="ECO:0000256" key="2">
    <source>
        <dbReference type="ARBA" id="ARBA00022679"/>
    </source>
</evidence>
<keyword evidence="6" id="KW-1185">Reference proteome</keyword>
<reference evidence="5 6" key="1">
    <citation type="submission" date="2014-03" db="EMBL/GenBank/DDBJ databases">
        <title>Genomics of Bifidobacteria.</title>
        <authorList>
            <person name="Ventura M."/>
            <person name="Milani C."/>
            <person name="Lugli G.A."/>
        </authorList>
    </citation>
    <scope>NUCLEOTIDE SEQUENCE [LARGE SCALE GENOMIC DNA]</scope>
    <source>
        <strain evidence="5 6">LMG 11597</strain>
    </source>
</reference>